<dbReference type="PROSITE" id="PS50109">
    <property type="entry name" value="HIS_KIN"/>
    <property type="match status" value="1"/>
</dbReference>
<dbReference type="PRINTS" id="PR00344">
    <property type="entry name" value="BCTRLSENSOR"/>
</dbReference>
<evidence type="ECO:0000313" key="12">
    <source>
        <dbReference type="Proteomes" id="UP001231915"/>
    </source>
</evidence>
<name>A0ABT7EG41_9GAMM</name>
<organism evidence="11 12">
    <name type="scientific">Pseudoalteromonas obscura</name>
    <dbReference type="NCBI Taxonomy" id="3048491"/>
    <lineage>
        <taxon>Bacteria</taxon>
        <taxon>Pseudomonadati</taxon>
        <taxon>Pseudomonadota</taxon>
        <taxon>Gammaproteobacteria</taxon>
        <taxon>Alteromonadales</taxon>
        <taxon>Pseudoalteromonadaceae</taxon>
        <taxon>Pseudoalteromonas</taxon>
    </lineage>
</organism>
<dbReference type="Pfam" id="PF02518">
    <property type="entry name" value="HATPase_c"/>
    <property type="match status" value="1"/>
</dbReference>
<dbReference type="Gene3D" id="3.30.565.10">
    <property type="entry name" value="Histidine kinase-like ATPase, C-terminal domain"/>
    <property type="match status" value="1"/>
</dbReference>
<dbReference type="InterPro" id="IPR050351">
    <property type="entry name" value="BphY/WalK/GraS-like"/>
</dbReference>
<evidence type="ECO:0000259" key="10">
    <source>
        <dbReference type="PROSITE" id="PS50109"/>
    </source>
</evidence>
<accession>A0ABT7EG41</accession>
<evidence type="ECO:0000256" key="3">
    <source>
        <dbReference type="ARBA" id="ARBA00022553"/>
    </source>
</evidence>
<dbReference type="InterPro" id="IPR003594">
    <property type="entry name" value="HATPase_dom"/>
</dbReference>
<dbReference type="CDD" id="cd00075">
    <property type="entry name" value="HATPase"/>
    <property type="match status" value="1"/>
</dbReference>
<evidence type="ECO:0000256" key="6">
    <source>
        <dbReference type="ARBA" id="ARBA00022777"/>
    </source>
</evidence>
<dbReference type="InterPro" id="IPR036890">
    <property type="entry name" value="HATPase_C_sf"/>
</dbReference>
<evidence type="ECO:0000256" key="9">
    <source>
        <dbReference type="SAM" id="Phobius"/>
    </source>
</evidence>
<keyword evidence="7" id="KW-0067">ATP-binding</keyword>
<keyword evidence="12" id="KW-1185">Reference proteome</keyword>
<sequence>MVFFKNKRLLNYAQRIKRLRISAILLLLLLLVPLSVLLYFSYQQSQQNRLVEYEKEASNLARVINRKLFRKLSVSNQIPADAFNYYRYIYNPLTKQTQQMLSPLAQLNSEQTIRGLVGYFQIDGQGNFNSPIWPYAITSNIENTGQQNHTLEMITRREIATSVYQMVNHSNTVKQMLIHGFSVKNSQFNISFDLPEYLIFYRVVEVIDQPVLQGYLVKRAPYLHQQIADVLELRSFDIPMLVTLKKVEKSVADTYFLYSPSTEEEPDISQPRDVDVRYKQQFIFETNLHWPYRNYKVVLSSAPLPIAQSMIYSLIFNAVMFLAIVSACYGFYRFSVKQLALGEEKVNFISAVSHELKTPLTSIKMYSEMLKSGMVASEQHKDEYYDFICDESERLARLIDNILQLSAFERQQQKVAPEYTPLTVLQDIIRSKTASLTENHRFEQVHIMELAHYEHAQAYIEVDAFTQIVINITDNAVKFFESAGIDDPARRKIEFTFRKHPTHKGMVQLEIRDYGNGISKAQEEKIFELFYRGSSELTRNSKGTGIGLALVRELVLAQQGEIQVQARHPGLAMLVSFPMR</sequence>
<dbReference type="GO" id="GO:0016301">
    <property type="term" value="F:kinase activity"/>
    <property type="evidence" value="ECO:0007669"/>
    <property type="project" value="UniProtKB-KW"/>
</dbReference>
<keyword evidence="9" id="KW-1133">Transmembrane helix</keyword>
<evidence type="ECO:0000256" key="4">
    <source>
        <dbReference type="ARBA" id="ARBA00022679"/>
    </source>
</evidence>
<evidence type="ECO:0000256" key="8">
    <source>
        <dbReference type="ARBA" id="ARBA00023012"/>
    </source>
</evidence>
<feature type="transmembrane region" description="Helical" evidence="9">
    <location>
        <begin position="310"/>
        <end position="332"/>
    </location>
</feature>
<dbReference type="PANTHER" id="PTHR42878">
    <property type="entry name" value="TWO-COMPONENT HISTIDINE KINASE"/>
    <property type="match status" value="1"/>
</dbReference>
<dbReference type="RefSeq" id="WP_284136207.1">
    <property type="nucleotide sequence ID" value="NZ_JASJUT010000001.1"/>
</dbReference>
<dbReference type="EMBL" id="JASJUT010000001">
    <property type="protein sequence ID" value="MDK2593929.1"/>
    <property type="molecule type" value="Genomic_DNA"/>
</dbReference>
<dbReference type="SMART" id="SM00388">
    <property type="entry name" value="HisKA"/>
    <property type="match status" value="1"/>
</dbReference>
<proteinExistence type="predicted"/>
<dbReference type="Pfam" id="PF00512">
    <property type="entry name" value="HisKA"/>
    <property type="match status" value="1"/>
</dbReference>
<dbReference type="InterPro" id="IPR036097">
    <property type="entry name" value="HisK_dim/P_sf"/>
</dbReference>
<dbReference type="SMART" id="SM00387">
    <property type="entry name" value="HATPase_c"/>
    <property type="match status" value="1"/>
</dbReference>
<dbReference type="InterPro" id="IPR004358">
    <property type="entry name" value="Sig_transdc_His_kin-like_C"/>
</dbReference>
<protein>
    <recommendedName>
        <fullName evidence="2">histidine kinase</fullName>
        <ecNumber evidence="2">2.7.13.3</ecNumber>
    </recommendedName>
</protein>
<dbReference type="SUPFAM" id="SSF47384">
    <property type="entry name" value="Homodimeric domain of signal transducing histidine kinase"/>
    <property type="match status" value="1"/>
</dbReference>
<feature type="domain" description="Histidine kinase" evidence="10">
    <location>
        <begin position="351"/>
        <end position="580"/>
    </location>
</feature>
<dbReference type="SUPFAM" id="SSF55874">
    <property type="entry name" value="ATPase domain of HSP90 chaperone/DNA topoisomerase II/histidine kinase"/>
    <property type="match status" value="1"/>
</dbReference>
<evidence type="ECO:0000256" key="7">
    <source>
        <dbReference type="ARBA" id="ARBA00022840"/>
    </source>
</evidence>
<dbReference type="InterPro" id="IPR005467">
    <property type="entry name" value="His_kinase_dom"/>
</dbReference>
<keyword evidence="9" id="KW-0472">Membrane</keyword>
<keyword evidence="6 11" id="KW-0418">Kinase</keyword>
<comment type="catalytic activity">
    <reaction evidence="1">
        <text>ATP + protein L-histidine = ADP + protein N-phospho-L-histidine.</text>
        <dbReference type="EC" id="2.7.13.3"/>
    </reaction>
</comment>
<dbReference type="EC" id="2.7.13.3" evidence="2"/>
<dbReference type="Proteomes" id="UP001231915">
    <property type="component" value="Unassembled WGS sequence"/>
</dbReference>
<keyword evidence="4" id="KW-0808">Transferase</keyword>
<dbReference type="PANTHER" id="PTHR42878:SF7">
    <property type="entry name" value="SENSOR HISTIDINE KINASE GLRK"/>
    <property type="match status" value="1"/>
</dbReference>
<evidence type="ECO:0000256" key="2">
    <source>
        <dbReference type="ARBA" id="ARBA00012438"/>
    </source>
</evidence>
<keyword evidence="9" id="KW-0812">Transmembrane</keyword>
<feature type="transmembrane region" description="Helical" evidence="9">
    <location>
        <begin position="21"/>
        <end position="42"/>
    </location>
</feature>
<keyword evidence="5" id="KW-0547">Nucleotide-binding</keyword>
<keyword evidence="8" id="KW-0902">Two-component regulatory system</keyword>
<dbReference type="Gene3D" id="1.10.287.130">
    <property type="match status" value="1"/>
</dbReference>
<gene>
    <name evidence="11" type="ORF">QNM18_02465</name>
</gene>
<dbReference type="CDD" id="cd00082">
    <property type="entry name" value="HisKA"/>
    <property type="match status" value="1"/>
</dbReference>
<dbReference type="InterPro" id="IPR003661">
    <property type="entry name" value="HisK_dim/P_dom"/>
</dbReference>
<reference evidence="11 12" key="1">
    <citation type="submission" date="2023-05" db="EMBL/GenBank/DDBJ databases">
        <title>Pseudoalteromonas ardens sp. nov., Pseudoalteromonas obscura sp. nov., and Pseudoalteromonas umbrosa sp. nov., isolated from the coral Montipora capitata.</title>
        <authorList>
            <person name="Thomas E.M."/>
            <person name="Smith E.M."/>
            <person name="Papke E."/>
            <person name="Shlafstein M.D."/>
            <person name="Oline D.K."/>
            <person name="Videau P."/>
            <person name="Saw J.H."/>
            <person name="Strangman W.K."/>
            <person name="Ushijima B."/>
        </authorList>
    </citation>
    <scope>NUCLEOTIDE SEQUENCE [LARGE SCALE GENOMIC DNA]</scope>
    <source>
        <strain evidence="11 12">P94</strain>
    </source>
</reference>
<evidence type="ECO:0000256" key="1">
    <source>
        <dbReference type="ARBA" id="ARBA00000085"/>
    </source>
</evidence>
<keyword evidence="3" id="KW-0597">Phosphoprotein</keyword>
<evidence type="ECO:0000313" key="11">
    <source>
        <dbReference type="EMBL" id="MDK2593929.1"/>
    </source>
</evidence>
<comment type="caution">
    <text evidence="11">The sequence shown here is derived from an EMBL/GenBank/DDBJ whole genome shotgun (WGS) entry which is preliminary data.</text>
</comment>
<evidence type="ECO:0000256" key="5">
    <source>
        <dbReference type="ARBA" id="ARBA00022741"/>
    </source>
</evidence>